<dbReference type="InterPro" id="IPR057514">
    <property type="entry name" value="NTF2_SigF"/>
</dbReference>
<evidence type="ECO:0000259" key="2">
    <source>
        <dbReference type="Pfam" id="PF24840"/>
    </source>
</evidence>
<keyword evidence="1" id="KW-0812">Transmembrane</keyword>
<dbReference type="EMBL" id="NLAX01001584">
    <property type="protein sequence ID" value="PKS05578.1"/>
    <property type="molecule type" value="Genomic_DNA"/>
</dbReference>
<sequence>MENPETDIRKVLHGLCCGDVAEQTATVAKYFVADASFEHPFCRVPSFSGLSVPGSATLDSRWLVLMIYRWYRILSPRVDLQIDSCAFDDTAGILYVNLRQNFAVWFIPFYNAPVRLVSALTLRAVDKRSLPQESNSSPERRPLKVDETTEGDKLYFIARQQDYYQVNDSLRFISLCFGAAFWAGFQLFATSVCVGLGLVCLPFYYQFWPNWAFQSKQLFGLRKN</sequence>
<dbReference type="OrthoDB" id="2344312at2759"/>
<proteinExistence type="predicted"/>
<protein>
    <recommendedName>
        <fullName evidence="2">SigF-like NTF2-like domain-containing protein</fullName>
    </recommendedName>
</protein>
<keyword evidence="1" id="KW-0472">Membrane</keyword>
<gene>
    <name evidence="3" type="ORF">jhhlp_008096</name>
</gene>
<keyword evidence="1" id="KW-1133">Transmembrane helix</keyword>
<dbReference type="PANTHER" id="PTHR35393">
    <property type="entry name" value="CHROMOSOME 1, WHOLE GENOME SHOTGUN SEQUENCE"/>
    <property type="match status" value="1"/>
</dbReference>
<organism evidence="3 4">
    <name type="scientific">Lomentospora prolificans</name>
    <dbReference type="NCBI Taxonomy" id="41688"/>
    <lineage>
        <taxon>Eukaryota</taxon>
        <taxon>Fungi</taxon>
        <taxon>Dikarya</taxon>
        <taxon>Ascomycota</taxon>
        <taxon>Pezizomycotina</taxon>
        <taxon>Sordariomycetes</taxon>
        <taxon>Hypocreomycetidae</taxon>
        <taxon>Microascales</taxon>
        <taxon>Microascaceae</taxon>
        <taxon>Lomentospora</taxon>
    </lineage>
</organism>
<evidence type="ECO:0000256" key="1">
    <source>
        <dbReference type="SAM" id="Phobius"/>
    </source>
</evidence>
<dbReference type="VEuPathDB" id="FungiDB:jhhlp_008096"/>
<keyword evidence="4" id="KW-1185">Reference proteome</keyword>
<name>A0A2N3MZH4_9PEZI</name>
<comment type="caution">
    <text evidence="3">The sequence shown here is derived from an EMBL/GenBank/DDBJ whole genome shotgun (WGS) entry which is preliminary data.</text>
</comment>
<dbReference type="InParanoid" id="A0A2N3MZH4"/>
<dbReference type="AlphaFoldDB" id="A0A2N3MZH4"/>
<feature type="domain" description="SigF-like NTF2-like" evidence="2">
    <location>
        <begin position="1"/>
        <end position="127"/>
    </location>
</feature>
<evidence type="ECO:0000313" key="4">
    <source>
        <dbReference type="Proteomes" id="UP000233524"/>
    </source>
</evidence>
<dbReference type="PANTHER" id="PTHR35393:SF1">
    <property type="entry name" value="SNOAL-LIKE DOMAIN-CONTAINING PROTEIN"/>
    <property type="match status" value="1"/>
</dbReference>
<accession>A0A2N3MZH4</accession>
<dbReference type="Proteomes" id="UP000233524">
    <property type="component" value="Unassembled WGS sequence"/>
</dbReference>
<feature type="transmembrane region" description="Helical" evidence="1">
    <location>
        <begin position="172"/>
        <end position="205"/>
    </location>
</feature>
<dbReference type="Pfam" id="PF24840">
    <property type="entry name" value="NTF2_SigF"/>
    <property type="match status" value="1"/>
</dbReference>
<reference evidence="3 4" key="1">
    <citation type="journal article" date="2017" name="G3 (Bethesda)">
        <title>First Draft Genome Sequence of the Pathogenic Fungus Lomentospora prolificans (Formerly Scedosporium prolificans).</title>
        <authorList>
            <person name="Luo R."/>
            <person name="Zimin A."/>
            <person name="Workman R."/>
            <person name="Fan Y."/>
            <person name="Pertea G."/>
            <person name="Grossman N."/>
            <person name="Wear M.P."/>
            <person name="Jia B."/>
            <person name="Miller H."/>
            <person name="Casadevall A."/>
            <person name="Timp W."/>
            <person name="Zhang S.X."/>
            <person name="Salzberg S.L."/>
        </authorList>
    </citation>
    <scope>NUCLEOTIDE SEQUENCE [LARGE SCALE GENOMIC DNA]</scope>
    <source>
        <strain evidence="3 4">JHH-5317</strain>
    </source>
</reference>
<evidence type="ECO:0000313" key="3">
    <source>
        <dbReference type="EMBL" id="PKS05578.1"/>
    </source>
</evidence>
<dbReference type="STRING" id="41688.A0A2N3MZH4"/>